<sequence length="132" mass="14761">MSYEPLTTTIEPSVPVIYSTIYNATANKRDPTFYKKVPIPYVKPASQDAAVPFKGQRQLRDSEREALPNCLNRGMTVWDITSQFGVTARYIGNINKKYGKPGQIAKSAKAKRQPNCHGPYQSLAGLPQGRWD</sequence>
<evidence type="ECO:0000313" key="1">
    <source>
        <dbReference type="EMBL" id="KAJ9089405.1"/>
    </source>
</evidence>
<protein>
    <submittedName>
        <fullName evidence="1">Uncharacterized protein</fullName>
    </submittedName>
</protein>
<accession>A0ACC2UR94</accession>
<reference evidence="1" key="1">
    <citation type="submission" date="2022-04" db="EMBL/GenBank/DDBJ databases">
        <title>Genome of the entomopathogenic fungus Entomophthora muscae.</title>
        <authorList>
            <person name="Elya C."/>
            <person name="Lovett B.R."/>
            <person name="Lee E."/>
            <person name="Macias A.M."/>
            <person name="Hajek A.E."/>
            <person name="De Bivort B.L."/>
            <person name="Kasson M.T."/>
            <person name="De Fine Licht H.H."/>
            <person name="Stajich J.E."/>
        </authorList>
    </citation>
    <scope>NUCLEOTIDE SEQUENCE</scope>
    <source>
        <strain evidence="1">Berkeley</strain>
    </source>
</reference>
<proteinExistence type="predicted"/>
<keyword evidence="2" id="KW-1185">Reference proteome</keyword>
<dbReference type="EMBL" id="QTSX02000049">
    <property type="protein sequence ID" value="KAJ9089405.1"/>
    <property type="molecule type" value="Genomic_DNA"/>
</dbReference>
<gene>
    <name evidence="1" type="ORF">DSO57_1013344</name>
</gene>
<name>A0ACC2UR94_9FUNG</name>
<organism evidence="1 2">
    <name type="scientific">Entomophthora muscae</name>
    <dbReference type="NCBI Taxonomy" id="34485"/>
    <lineage>
        <taxon>Eukaryota</taxon>
        <taxon>Fungi</taxon>
        <taxon>Fungi incertae sedis</taxon>
        <taxon>Zoopagomycota</taxon>
        <taxon>Entomophthoromycotina</taxon>
        <taxon>Entomophthoromycetes</taxon>
        <taxon>Entomophthorales</taxon>
        <taxon>Entomophthoraceae</taxon>
        <taxon>Entomophthora</taxon>
    </lineage>
</organism>
<dbReference type="Proteomes" id="UP001165960">
    <property type="component" value="Unassembled WGS sequence"/>
</dbReference>
<evidence type="ECO:0000313" key="2">
    <source>
        <dbReference type="Proteomes" id="UP001165960"/>
    </source>
</evidence>
<comment type="caution">
    <text evidence="1">The sequence shown here is derived from an EMBL/GenBank/DDBJ whole genome shotgun (WGS) entry which is preliminary data.</text>
</comment>